<dbReference type="InterPro" id="IPR007894">
    <property type="entry name" value="MASE2"/>
</dbReference>
<evidence type="ECO:0000313" key="4">
    <source>
        <dbReference type="Proteomes" id="UP000255106"/>
    </source>
</evidence>
<accession>A0A377M2C6</accession>
<evidence type="ECO:0000259" key="2">
    <source>
        <dbReference type="Pfam" id="PF05230"/>
    </source>
</evidence>
<feature type="transmembrane region" description="Helical" evidence="1">
    <location>
        <begin position="28"/>
        <end position="48"/>
    </location>
</feature>
<dbReference type="Pfam" id="PF05230">
    <property type="entry name" value="MASE2"/>
    <property type="match status" value="1"/>
</dbReference>
<dbReference type="Proteomes" id="UP000255106">
    <property type="component" value="Unassembled WGS sequence"/>
</dbReference>
<keyword evidence="1" id="KW-0472">Membrane</keyword>
<evidence type="ECO:0000313" key="3">
    <source>
        <dbReference type="EMBL" id="STQ11871.1"/>
    </source>
</evidence>
<proteinExistence type="predicted"/>
<dbReference type="EMBL" id="UGJB01000004">
    <property type="protein sequence ID" value="STQ11871.1"/>
    <property type="molecule type" value="Genomic_DNA"/>
</dbReference>
<feature type="transmembrane region" description="Helical" evidence="1">
    <location>
        <begin position="68"/>
        <end position="91"/>
    </location>
</feature>
<feature type="domain" description="MASE2" evidence="2">
    <location>
        <begin position="2"/>
        <end position="86"/>
    </location>
</feature>
<name>A0A377M2C6_ENTCL</name>
<keyword evidence="3" id="KW-0548">Nucleotidyltransferase</keyword>
<reference evidence="3 4" key="1">
    <citation type="submission" date="2018-06" db="EMBL/GenBank/DDBJ databases">
        <authorList>
            <consortium name="Pathogen Informatics"/>
            <person name="Doyle S."/>
        </authorList>
    </citation>
    <scope>NUCLEOTIDE SEQUENCE [LARGE SCALE GENOMIC DNA]</scope>
    <source>
        <strain evidence="3 4">NCTC10005</strain>
    </source>
</reference>
<gene>
    <name evidence="3" type="primary">adrA_3</name>
    <name evidence="3" type="ORF">NCTC10005_04652</name>
</gene>
<dbReference type="AlphaFoldDB" id="A0A377M2C6"/>
<feature type="transmembrane region" description="Helical" evidence="1">
    <location>
        <begin position="6"/>
        <end position="21"/>
    </location>
</feature>
<keyword evidence="3" id="KW-0808">Transferase</keyword>
<evidence type="ECO:0000256" key="1">
    <source>
        <dbReference type="SAM" id="Phobius"/>
    </source>
</evidence>
<dbReference type="GO" id="GO:0052621">
    <property type="term" value="F:diguanylate cyclase activity"/>
    <property type="evidence" value="ECO:0007669"/>
    <property type="project" value="UniProtKB-EC"/>
</dbReference>
<protein>
    <submittedName>
        <fullName evidence="3">Putative diguanylate cyclase</fullName>
        <ecNumber evidence="3">2.7.7.65</ecNumber>
    </submittedName>
</protein>
<keyword evidence="1" id="KW-0812">Transmembrane</keyword>
<dbReference type="EC" id="2.7.7.65" evidence="3"/>
<organism evidence="3 4">
    <name type="scientific">Enterobacter cloacae</name>
    <dbReference type="NCBI Taxonomy" id="550"/>
    <lineage>
        <taxon>Bacteria</taxon>
        <taxon>Pseudomonadati</taxon>
        <taxon>Pseudomonadota</taxon>
        <taxon>Gammaproteobacteria</taxon>
        <taxon>Enterobacterales</taxon>
        <taxon>Enterobacteriaceae</taxon>
        <taxon>Enterobacter</taxon>
        <taxon>Enterobacter cloacae complex</taxon>
    </lineage>
</organism>
<keyword evidence="1" id="KW-1133">Transmembrane helix</keyword>
<sequence length="166" mass="17752">MYLMRILGTFLCFIPILSVLIEQNRSIWLMCLLALNAFIWPTLAWYRARNSAMPLVTEHQNLVLDAGAGGFWIAMMAVNPLPSVVIATIMLTDRLSAGGVTLMRKAAITMVGRFSGDLADAGNGGGYVRFAAHHVCHAAADCNLSAGAEHINGQHCAAPADQEPGA</sequence>